<gene>
    <name evidence="2" type="ORF">KPH14_013003</name>
</gene>
<dbReference type="Pfam" id="PF00078">
    <property type="entry name" value="RVT_1"/>
    <property type="match status" value="1"/>
</dbReference>
<keyword evidence="3" id="KW-1185">Reference proteome</keyword>
<proteinExistence type="predicted"/>
<reference evidence="2" key="2">
    <citation type="journal article" date="2023" name="Commun. Biol.">
        <title>Intrasexual cuticular hydrocarbon dimorphism in a wasp sheds light on hydrocarbon biosynthesis genes in Hymenoptera.</title>
        <authorList>
            <person name="Moris V.C."/>
            <person name="Podsiadlowski L."/>
            <person name="Martin S."/>
            <person name="Oeyen J.P."/>
            <person name="Donath A."/>
            <person name="Petersen M."/>
            <person name="Wilbrandt J."/>
            <person name="Misof B."/>
            <person name="Liedtke D."/>
            <person name="Thamm M."/>
            <person name="Scheiner R."/>
            <person name="Schmitt T."/>
            <person name="Niehuis O."/>
        </authorList>
    </citation>
    <scope>NUCLEOTIDE SEQUENCE</scope>
    <source>
        <strain evidence="2">GBR_01_08_01A</strain>
    </source>
</reference>
<dbReference type="PANTHER" id="PTHR47027">
    <property type="entry name" value="REVERSE TRANSCRIPTASE DOMAIN-CONTAINING PROTEIN"/>
    <property type="match status" value="1"/>
</dbReference>
<accession>A0AAD9VHL5</accession>
<evidence type="ECO:0000313" key="2">
    <source>
        <dbReference type="EMBL" id="KAK2574774.1"/>
    </source>
</evidence>
<dbReference type="SUPFAM" id="SSF56672">
    <property type="entry name" value="DNA/RNA polymerases"/>
    <property type="match status" value="1"/>
</dbReference>
<dbReference type="PROSITE" id="PS50878">
    <property type="entry name" value="RT_POL"/>
    <property type="match status" value="1"/>
</dbReference>
<dbReference type="PANTHER" id="PTHR47027:SF20">
    <property type="entry name" value="REVERSE TRANSCRIPTASE-LIKE PROTEIN WITH RNA-DIRECTED DNA POLYMERASE DOMAIN"/>
    <property type="match status" value="1"/>
</dbReference>
<feature type="non-terminal residue" evidence="2">
    <location>
        <position position="236"/>
    </location>
</feature>
<name>A0AAD9VHL5_9HYME</name>
<dbReference type="EMBL" id="JAIFRP010004967">
    <property type="protein sequence ID" value="KAK2574774.1"/>
    <property type="molecule type" value="Genomic_DNA"/>
</dbReference>
<comment type="caution">
    <text evidence="2">The sequence shown here is derived from an EMBL/GenBank/DDBJ whole genome shotgun (WGS) entry which is preliminary data.</text>
</comment>
<evidence type="ECO:0000313" key="3">
    <source>
        <dbReference type="Proteomes" id="UP001258017"/>
    </source>
</evidence>
<organism evidence="2 3">
    <name type="scientific">Odynerus spinipes</name>
    <dbReference type="NCBI Taxonomy" id="1348599"/>
    <lineage>
        <taxon>Eukaryota</taxon>
        <taxon>Metazoa</taxon>
        <taxon>Ecdysozoa</taxon>
        <taxon>Arthropoda</taxon>
        <taxon>Hexapoda</taxon>
        <taxon>Insecta</taxon>
        <taxon>Pterygota</taxon>
        <taxon>Neoptera</taxon>
        <taxon>Endopterygota</taxon>
        <taxon>Hymenoptera</taxon>
        <taxon>Apocrita</taxon>
        <taxon>Aculeata</taxon>
        <taxon>Vespoidea</taxon>
        <taxon>Vespidae</taxon>
        <taxon>Eumeninae</taxon>
        <taxon>Odynerus</taxon>
    </lineage>
</organism>
<evidence type="ECO:0000259" key="1">
    <source>
        <dbReference type="PROSITE" id="PS50878"/>
    </source>
</evidence>
<feature type="non-terminal residue" evidence="2">
    <location>
        <position position="1"/>
    </location>
</feature>
<reference evidence="2" key="1">
    <citation type="submission" date="2021-08" db="EMBL/GenBank/DDBJ databases">
        <authorList>
            <person name="Misof B."/>
            <person name="Oliver O."/>
            <person name="Podsiadlowski L."/>
            <person name="Donath A."/>
            <person name="Peters R."/>
            <person name="Mayer C."/>
            <person name="Rust J."/>
            <person name="Gunkel S."/>
            <person name="Lesny P."/>
            <person name="Martin S."/>
            <person name="Oeyen J.P."/>
            <person name="Petersen M."/>
            <person name="Panagiotis P."/>
            <person name="Wilbrandt J."/>
            <person name="Tanja T."/>
        </authorList>
    </citation>
    <scope>NUCLEOTIDE SEQUENCE</scope>
    <source>
        <strain evidence="2">GBR_01_08_01A</strain>
        <tissue evidence="2">Thorax + abdomen</tissue>
    </source>
</reference>
<dbReference type="InterPro" id="IPR043128">
    <property type="entry name" value="Rev_trsase/Diguanyl_cyclase"/>
</dbReference>
<dbReference type="Gene3D" id="3.30.70.270">
    <property type="match status" value="1"/>
</dbReference>
<dbReference type="GO" id="GO:0071897">
    <property type="term" value="P:DNA biosynthetic process"/>
    <property type="evidence" value="ECO:0007669"/>
    <property type="project" value="UniProtKB-ARBA"/>
</dbReference>
<protein>
    <recommendedName>
        <fullName evidence="1">Reverse transcriptase domain-containing protein</fullName>
    </recommendedName>
</protein>
<dbReference type="InterPro" id="IPR000477">
    <property type="entry name" value="RT_dom"/>
</dbReference>
<dbReference type="InterPro" id="IPR043502">
    <property type="entry name" value="DNA/RNA_pol_sf"/>
</dbReference>
<dbReference type="AlphaFoldDB" id="A0AAD9VHL5"/>
<feature type="domain" description="Reverse transcriptase" evidence="1">
    <location>
        <begin position="1"/>
        <end position="96"/>
    </location>
</feature>
<dbReference type="Proteomes" id="UP001258017">
    <property type="component" value="Unassembled WGS sequence"/>
</dbReference>
<sequence>SLSPTLFSLMIHDIDKYFEENGHNRIIKDMEILLFGDDLVIIGSNPMDLQEKTDTLFKYCQEKKLEVNIEKTKILECKRTNRKLSNRKIKYDGVEIEKVKSYTYLGIPFSQNGTFKMATEHFTSKTRMAIGSIWKPLIVTKTNNFEAAKTLFNAIIKSTMLYDVGIWGLQYTAEMERVAVEFEKRLLNVPKYTPGYMIRLETGRTHLDYDTIKKAFSFCTRLANMREGRLPRKCWE</sequence>